<feature type="domain" description="Methyltransferase" evidence="1">
    <location>
        <begin position="43"/>
        <end position="125"/>
    </location>
</feature>
<sequence length="192" mass="22629">MIYKENLWECKESVSGWGSTFVSTTSLRKYLPAIFEKYHIDSILDIPCGDYNWMKYVDKGNLKYIGADIVEELIEINKTKYPGIDFRVIDLTKDELPQVDLIFCKDCLQHLSYQNIFLAIENIKRSKSKYLLTTSYPLTIRNCDINTGDCYSMNLHRKPFYFPKHIDKIKEPLRIAGNEIDKTMYLWEIDKL</sequence>
<reference evidence="2 3" key="1">
    <citation type="submission" date="2020-08" db="EMBL/GenBank/DDBJ databases">
        <title>Genome public.</title>
        <authorList>
            <person name="Liu C."/>
            <person name="Sun Q."/>
        </authorList>
    </citation>
    <scope>NUCLEOTIDE SEQUENCE [LARGE SCALE GENOMIC DNA]</scope>
    <source>
        <strain evidence="2 3">BX2</strain>
    </source>
</reference>
<evidence type="ECO:0000259" key="1">
    <source>
        <dbReference type="Pfam" id="PF13649"/>
    </source>
</evidence>
<keyword evidence="3" id="KW-1185">Reference proteome</keyword>
<dbReference type="CDD" id="cd02440">
    <property type="entry name" value="AdoMet_MTases"/>
    <property type="match status" value="1"/>
</dbReference>
<organism evidence="2 3">
    <name type="scientific">Parabacteroides segnis</name>
    <dbReference type="NCBI Taxonomy" id="2763058"/>
    <lineage>
        <taxon>Bacteria</taxon>
        <taxon>Pseudomonadati</taxon>
        <taxon>Bacteroidota</taxon>
        <taxon>Bacteroidia</taxon>
        <taxon>Bacteroidales</taxon>
        <taxon>Tannerellaceae</taxon>
        <taxon>Parabacteroides</taxon>
    </lineage>
</organism>
<dbReference type="Gene3D" id="3.40.50.150">
    <property type="entry name" value="Vaccinia Virus protein VP39"/>
    <property type="match status" value="1"/>
</dbReference>
<protein>
    <submittedName>
        <fullName evidence="2">Class I SAM-dependent methyltransferase</fullName>
    </submittedName>
</protein>
<accession>A0ABR7E9W4</accession>
<dbReference type="InterPro" id="IPR041698">
    <property type="entry name" value="Methyltransf_25"/>
</dbReference>
<keyword evidence="2" id="KW-0808">Transferase</keyword>
<gene>
    <name evidence="2" type="ORF">H8S77_27215</name>
</gene>
<evidence type="ECO:0000313" key="2">
    <source>
        <dbReference type="EMBL" id="MBC5646555.1"/>
    </source>
</evidence>
<evidence type="ECO:0000313" key="3">
    <source>
        <dbReference type="Proteomes" id="UP000644010"/>
    </source>
</evidence>
<dbReference type="GO" id="GO:0008168">
    <property type="term" value="F:methyltransferase activity"/>
    <property type="evidence" value="ECO:0007669"/>
    <property type="project" value="UniProtKB-KW"/>
</dbReference>
<keyword evidence="2" id="KW-0489">Methyltransferase</keyword>
<dbReference type="GO" id="GO:0032259">
    <property type="term" value="P:methylation"/>
    <property type="evidence" value="ECO:0007669"/>
    <property type="project" value="UniProtKB-KW"/>
</dbReference>
<dbReference type="EMBL" id="JACOOI010000064">
    <property type="protein sequence ID" value="MBC5646555.1"/>
    <property type="molecule type" value="Genomic_DNA"/>
</dbReference>
<dbReference type="RefSeq" id="WP_186961992.1">
    <property type="nucleotide sequence ID" value="NZ_JACOOI010000064.1"/>
</dbReference>
<name>A0ABR7E9W4_9BACT</name>
<dbReference type="Pfam" id="PF13649">
    <property type="entry name" value="Methyltransf_25"/>
    <property type="match status" value="1"/>
</dbReference>
<dbReference type="InterPro" id="IPR029063">
    <property type="entry name" value="SAM-dependent_MTases_sf"/>
</dbReference>
<dbReference type="Proteomes" id="UP000644010">
    <property type="component" value="Unassembled WGS sequence"/>
</dbReference>
<proteinExistence type="predicted"/>
<comment type="caution">
    <text evidence="2">The sequence shown here is derived from an EMBL/GenBank/DDBJ whole genome shotgun (WGS) entry which is preliminary data.</text>
</comment>
<dbReference type="SUPFAM" id="SSF53335">
    <property type="entry name" value="S-adenosyl-L-methionine-dependent methyltransferases"/>
    <property type="match status" value="1"/>
</dbReference>